<organism evidence="2 3">
    <name type="scientific">Meridianimarinicoccus aquatilis</name>
    <dbReference type="NCBI Taxonomy" id="2552766"/>
    <lineage>
        <taxon>Bacteria</taxon>
        <taxon>Pseudomonadati</taxon>
        <taxon>Pseudomonadota</taxon>
        <taxon>Alphaproteobacteria</taxon>
        <taxon>Rhodobacterales</taxon>
        <taxon>Paracoccaceae</taxon>
        <taxon>Meridianimarinicoccus</taxon>
    </lineage>
</organism>
<accession>A0A4R6B5F7</accession>
<proteinExistence type="predicted"/>
<dbReference type="OrthoDB" id="8601734at2"/>
<keyword evidence="1" id="KW-0472">Membrane</keyword>
<evidence type="ECO:0000313" key="2">
    <source>
        <dbReference type="EMBL" id="TDL90723.1"/>
    </source>
</evidence>
<dbReference type="EMBL" id="SMZO01000006">
    <property type="protein sequence ID" value="TDL90723.1"/>
    <property type="molecule type" value="Genomic_DNA"/>
</dbReference>
<sequence length="175" mass="19338">MFLELIATFVMGIGGAGVVMLANKILRGRLPRWLVPAVAGGAMIGFAIWSEYSWYPRTSGALPDEVVIAWANEDAKPWKPWTYAFPQINRFVAVDTGTIRTNAALPGQRMVDLYLMGRWAPGRQVRIMVDCQEGRRADLMEGVELDENGAVDPEAWVDMPNDDPVLQTACNVEVG</sequence>
<keyword evidence="3" id="KW-1185">Reference proteome</keyword>
<dbReference type="RefSeq" id="WP_133341637.1">
    <property type="nucleotide sequence ID" value="NZ_SMZO01000006.1"/>
</dbReference>
<name>A0A4R6B5F7_9RHOB</name>
<keyword evidence="1" id="KW-1133">Transmembrane helix</keyword>
<evidence type="ECO:0000313" key="3">
    <source>
        <dbReference type="Proteomes" id="UP000294562"/>
    </source>
</evidence>
<dbReference type="Proteomes" id="UP000294562">
    <property type="component" value="Unassembled WGS sequence"/>
</dbReference>
<gene>
    <name evidence="2" type="ORF">E2L05_04215</name>
</gene>
<keyword evidence="1" id="KW-0812">Transmembrane</keyword>
<dbReference type="AlphaFoldDB" id="A0A4R6B5F7"/>
<evidence type="ECO:0000256" key="1">
    <source>
        <dbReference type="SAM" id="Phobius"/>
    </source>
</evidence>
<feature type="transmembrane region" description="Helical" evidence="1">
    <location>
        <begin position="33"/>
        <end position="55"/>
    </location>
</feature>
<comment type="caution">
    <text evidence="2">The sequence shown here is derived from an EMBL/GenBank/DDBJ whole genome shotgun (WGS) entry which is preliminary data.</text>
</comment>
<protein>
    <submittedName>
        <fullName evidence="2">Uncharacterized protein</fullName>
    </submittedName>
</protein>
<feature type="transmembrane region" description="Helical" evidence="1">
    <location>
        <begin position="6"/>
        <end position="26"/>
    </location>
</feature>
<reference evidence="2 3" key="1">
    <citation type="submission" date="2019-03" db="EMBL/GenBank/DDBJ databases">
        <title>Rhodobacteraceae bacterium SM1902, a new member of the family Rhodobacteraceae isolated from Yantai.</title>
        <authorList>
            <person name="Sun Y."/>
        </authorList>
    </citation>
    <scope>NUCLEOTIDE SEQUENCE [LARGE SCALE GENOMIC DNA]</scope>
    <source>
        <strain evidence="2 3">SM1902</strain>
    </source>
</reference>